<dbReference type="PROSITE" id="PS51708">
    <property type="entry name" value="CHAD"/>
    <property type="match status" value="1"/>
</dbReference>
<feature type="domain" description="CHAD" evidence="2">
    <location>
        <begin position="223"/>
        <end position="508"/>
    </location>
</feature>
<dbReference type="PANTHER" id="PTHR39339:SF1">
    <property type="entry name" value="CHAD DOMAIN-CONTAINING PROTEIN"/>
    <property type="match status" value="1"/>
</dbReference>
<dbReference type="STRING" id="749414.SBI_07121"/>
<dbReference type="AlphaFoldDB" id="D7C3L6"/>
<organism evidence="3 4">
    <name type="scientific">Streptomyces bingchenggensis (strain BCW-1)</name>
    <dbReference type="NCBI Taxonomy" id="749414"/>
    <lineage>
        <taxon>Bacteria</taxon>
        <taxon>Bacillati</taxon>
        <taxon>Actinomycetota</taxon>
        <taxon>Actinomycetes</taxon>
        <taxon>Kitasatosporales</taxon>
        <taxon>Streptomycetaceae</taxon>
        <taxon>Streptomyces</taxon>
    </lineage>
</organism>
<dbReference type="InterPro" id="IPR007899">
    <property type="entry name" value="CHAD_dom"/>
</dbReference>
<keyword evidence="4" id="KW-1185">Reference proteome</keyword>
<dbReference type="InterPro" id="IPR033469">
    <property type="entry name" value="CYTH-like_dom_sf"/>
</dbReference>
<dbReference type="InterPro" id="IPR038186">
    <property type="entry name" value="CHAD_dom_sf"/>
</dbReference>
<dbReference type="eggNOG" id="COG3025">
    <property type="taxonomic scope" value="Bacteria"/>
</dbReference>
<dbReference type="HOGENOM" id="CLU_026984_1_0_11"/>
<dbReference type="RefSeq" id="WP_014179691.1">
    <property type="nucleotide sequence ID" value="NC_016582.1"/>
</dbReference>
<dbReference type="SUPFAM" id="SSF55154">
    <property type="entry name" value="CYTH-like phosphatases"/>
    <property type="match status" value="1"/>
</dbReference>
<dbReference type="eggNOG" id="COG5607">
    <property type="taxonomic scope" value="Bacteria"/>
</dbReference>
<gene>
    <name evidence="3" type="ordered locus">SBI_07121</name>
</gene>
<proteinExistence type="predicted"/>
<dbReference type="SMART" id="SM01118">
    <property type="entry name" value="CYTH"/>
    <property type="match status" value="1"/>
</dbReference>
<dbReference type="Proteomes" id="UP000000377">
    <property type="component" value="Chromosome"/>
</dbReference>
<feature type="domain" description="CYTH" evidence="1">
    <location>
        <begin position="5"/>
        <end position="202"/>
    </location>
</feature>
<dbReference type="Gene3D" id="1.40.20.10">
    <property type="entry name" value="CHAD domain"/>
    <property type="match status" value="1"/>
</dbReference>
<reference evidence="3 4" key="1">
    <citation type="journal article" date="2010" name="J. Bacteriol.">
        <title>Genome sequence of the milbemycin-producing bacterium Streptomyces bingchenggensis.</title>
        <authorList>
            <person name="Wang X.J."/>
            <person name="Yan Y.J."/>
            <person name="Zhang B."/>
            <person name="An J."/>
            <person name="Wang J.J."/>
            <person name="Tian J."/>
            <person name="Jiang L."/>
            <person name="Chen Y.H."/>
            <person name="Huang S.X."/>
            <person name="Yin M."/>
            <person name="Zhang J."/>
            <person name="Gao A.L."/>
            <person name="Liu C.X."/>
            <person name="Zhu Z.X."/>
            <person name="Xiang W.S."/>
        </authorList>
    </citation>
    <scope>NUCLEOTIDE SEQUENCE [LARGE SCALE GENOMIC DNA]</scope>
    <source>
        <strain evidence="3 4">BCW-1</strain>
    </source>
</reference>
<dbReference type="SMART" id="SM00880">
    <property type="entry name" value="CHAD"/>
    <property type="match status" value="1"/>
</dbReference>
<evidence type="ECO:0000313" key="3">
    <source>
        <dbReference type="EMBL" id="ADI10241.1"/>
    </source>
</evidence>
<protein>
    <submittedName>
        <fullName evidence="3">Putative nucleotide-phosphate cyclase</fullName>
    </submittedName>
</protein>
<dbReference type="PATRIC" id="fig|749414.3.peg.7327"/>
<evidence type="ECO:0000259" key="2">
    <source>
        <dbReference type="PROSITE" id="PS51708"/>
    </source>
</evidence>
<dbReference type="PROSITE" id="PS51707">
    <property type="entry name" value="CYTH"/>
    <property type="match status" value="1"/>
</dbReference>
<dbReference type="InterPro" id="IPR023577">
    <property type="entry name" value="CYTH_domain"/>
</dbReference>
<evidence type="ECO:0000313" key="4">
    <source>
        <dbReference type="Proteomes" id="UP000000377"/>
    </source>
</evidence>
<dbReference type="PANTHER" id="PTHR39339">
    <property type="entry name" value="SLR1444 PROTEIN"/>
    <property type="match status" value="1"/>
</dbReference>
<dbReference type="Pfam" id="PF01928">
    <property type="entry name" value="CYTH"/>
    <property type="match status" value="1"/>
</dbReference>
<name>D7C3L6_STRBB</name>
<dbReference type="KEGG" id="sbh:SBI_07121"/>
<dbReference type="Pfam" id="PF05235">
    <property type="entry name" value="CHAD"/>
    <property type="match status" value="1"/>
</dbReference>
<sequence length="517" mass="56045">MADTVREIERKYEAPDDGRLPDVTGVAGVAEVVDKGVATLDATYYDTVDQRLAADSITLRRRTGGSDAGWHLKLPAGPDARDEIRTPLSETLPAELAALVRSRVRDQALVPLVRLVSERNVRHLVDADGALLAELSADHVTARRLTPEPGDPVEWTEVEAELAPGGDPAFLDALESHLTEAGLRRSAAPSKLARALAETGVASKADKADKAGKAGKEGEKAAELTAGDVVLDYIRAQIAAVVSLDPAVRLDVPDSVHRMRVATRRLRSCFRSYRKVLDRAVTDPIGDELKWLAGELGIDRDREVLTARIEERLAELADELRTGPVSERLSTWSQTSRRGSRERLIGVLDGERHLALLATLDALSATPPLRPAAARPAGDVILTAVLRDYERLAALVTTALAAPPGHDRDITMHDARKKAKRARYAAEAARPALGKPAKAFAGLMTDLQDLLGDHQDSCVARDALRELAEQAHAAGERDFTFGVMYGREEALAARREAELPALWAEVSREEHRAALRP</sequence>
<dbReference type="CDD" id="cd07374">
    <property type="entry name" value="CYTH-like_Pase"/>
    <property type="match status" value="1"/>
</dbReference>
<accession>D7C3L6</accession>
<dbReference type="EMBL" id="CP002047">
    <property type="protein sequence ID" value="ADI10241.1"/>
    <property type="molecule type" value="Genomic_DNA"/>
</dbReference>
<evidence type="ECO:0000259" key="1">
    <source>
        <dbReference type="PROSITE" id="PS51707"/>
    </source>
</evidence>
<dbReference type="Gene3D" id="2.40.320.10">
    <property type="entry name" value="Hypothetical Protein Pfu-838710-001"/>
    <property type="match status" value="1"/>
</dbReference>